<dbReference type="Proteomes" id="UP001202479">
    <property type="component" value="Unassembled WGS sequence"/>
</dbReference>
<sequence length="116" mass="13399">MSLKLKNRSNRARNWKIGLVSGAVIIGTSYLILNTFPHLKTSIYNVIYGTEDESEEDDERDIQTRRVVIESEHSDPNNRNKTIDLFQSERAFNAQDKDNEISTWAVSELKSWLVKV</sequence>
<gene>
    <name evidence="2" type="ORF">KGF56_003219</name>
</gene>
<dbReference type="EMBL" id="JAHUZD010000110">
    <property type="protein sequence ID" value="KAI3403952.2"/>
    <property type="molecule type" value="Genomic_DNA"/>
</dbReference>
<organism evidence="2 3">
    <name type="scientific">Candida oxycetoniae</name>
    <dbReference type="NCBI Taxonomy" id="497107"/>
    <lineage>
        <taxon>Eukaryota</taxon>
        <taxon>Fungi</taxon>
        <taxon>Dikarya</taxon>
        <taxon>Ascomycota</taxon>
        <taxon>Saccharomycotina</taxon>
        <taxon>Pichiomycetes</taxon>
        <taxon>Debaryomycetaceae</taxon>
        <taxon>Candida/Lodderomyces clade</taxon>
        <taxon>Candida</taxon>
    </lineage>
</organism>
<dbReference type="AlphaFoldDB" id="A0AAI9SVX6"/>
<evidence type="ECO:0000256" key="1">
    <source>
        <dbReference type="SAM" id="Phobius"/>
    </source>
</evidence>
<name>A0AAI9SVX6_9ASCO</name>
<dbReference type="GeneID" id="73380836"/>
<accession>A0AAI9SVX6</accession>
<keyword evidence="1" id="KW-0472">Membrane</keyword>
<protein>
    <submittedName>
        <fullName evidence="2">Uncharacterized protein</fullName>
    </submittedName>
</protein>
<evidence type="ECO:0000313" key="3">
    <source>
        <dbReference type="Proteomes" id="UP001202479"/>
    </source>
</evidence>
<keyword evidence="1" id="KW-0812">Transmembrane</keyword>
<keyword evidence="1" id="KW-1133">Transmembrane helix</keyword>
<proteinExistence type="predicted"/>
<reference evidence="2" key="1">
    <citation type="journal article" date="2022" name="DNA Res.">
        <title>Genome analysis of five recently described species of the CUG-Ser clade uncovers Candida theae as a new hybrid lineage with pathogenic potential in the Candida parapsilosis species complex.</title>
        <authorList>
            <person name="Mixao V."/>
            <person name="Del Olmo V."/>
            <person name="Hegedusova E."/>
            <person name="Saus E."/>
            <person name="Pryszcz L."/>
            <person name="Cillingova A."/>
            <person name="Nosek J."/>
            <person name="Gabaldon T."/>
        </authorList>
    </citation>
    <scope>NUCLEOTIDE SEQUENCE</scope>
    <source>
        <strain evidence="2">CBS 10844</strain>
    </source>
</reference>
<comment type="caution">
    <text evidence="2">The sequence shown here is derived from an EMBL/GenBank/DDBJ whole genome shotgun (WGS) entry which is preliminary data.</text>
</comment>
<keyword evidence="3" id="KW-1185">Reference proteome</keyword>
<evidence type="ECO:0000313" key="2">
    <source>
        <dbReference type="EMBL" id="KAI3403952.2"/>
    </source>
</evidence>
<feature type="transmembrane region" description="Helical" evidence="1">
    <location>
        <begin position="12"/>
        <end position="33"/>
    </location>
</feature>
<dbReference type="RefSeq" id="XP_049179697.1">
    <property type="nucleotide sequence ID" value="XM_049324530.1"/>
</dbReference>